<proteinExistence type="predicted"/>
<sequence>WEVGMDAQQQALRDFTKYIWWKTPDEALQYERRLIAQVMNLGDWEDTRRLEITFGREELVDALKNAEAGWFAPHMWSFWHYRLDLAQSEDDIPMLPARRFQ</sequence>
<dbReference type="EMBL" id="AUZX01003955">
    <property type="protein sequence ID" value="EQD72492.1"/>
    <property type="molecule type" value="Genomic_DNA"/>
</dbReference>
<comment type="caution">
    <text evidence="1">The sequence shown here is derived from an EMBL/GenBank/DDBJ whole genome shotgun (WGS) entry which is preliminary data.</text>
</comment>
<dbReference type="AlphaFoldDB" id="T1BRI8"/>
<reference evidence="1" key="2">
    <citation type="journal article" date="2014" name="ISME J.">
        <title>Microbial stratification in low pH oxic and suboxic macroscopic growths along an acid mine drainage.</title>
        <authorList>
            <person name="Mendez-Garcia C."/>
            <person name="Mesa V."/>
            <person name="Sprenger R.R."/>
            <person name="Richter M."/>
            <person name="Diez M.S."/>
            <person name="Solano J."/>
            <person name="Bargiela R."/>
            <person name="Golyshina O.V."/>
            <person name="Manteca A."/>
            <person name="Ramos J.L."/>
            <person name="Gallego J.R."/>
            <person name="Llorente I."/>
            <person name="Martins Dos Santos V.A."/>
            <person name="Jensen O.N."/>
            <person name="Pelaez A.I."/>
            <person name="Sanchez J."/>
            <person name="Ferrer M."/>
        </authorList>
    </citation>
    <scope>NUCLEOTIDE SEQUENCE</scope>
</reference>
<evidence type="ECO:0000313" key="1">
    <source>
        <dbReference type="EMBL" id="EQD72492.1"/>
    </source>
</evidence>
<protein>
    <submittedName>
        <fullName evidence="1">Uncharacterized protein</fullName>
    </submittedName>
</protein>
<feature type="non-terminal residue" evidence="1">
    <location>
        <position position="1"/>
    </location>
</feature>
<gene>
    <name evidence="1" type="ORF">B1A_05429</name>
</gene>
<accession>T1BRI8</accession>
<organism evidence="1">
    <name type="scientific">mine drainage metagenome</name>
    <dbReference type="NCBI Taxonomy" id="410659"/>
    <lineage>
        <taxon>unclassified sequences</taxon>
        <taxon>metagenomes</taxon>
        <taxon>ecological metagenomes</taxon>
    </lineage>
</organism>
<name>T1BRI8_9ZZZZ</name>
<reference evidence="1" key="1">
    <citation type="submission" date="2013-08" db="EMBL/GenBank/DDBJ databases">
        <authorList>
            <person name="Mendez C."/>
            <person name="Richter M."/>
            <person name="Ferrer M."/>
            <person name="Sanchez J."/>
        </authorList>
    </citation>
    <scope>NUCLEOTIDE SEQUENCE</scope>
</reference>